<feature type="domain" description="Fungal-type protein kinase" evidence="1">
    <location>
        <begin position="33"/>
        <end position="290"/>
    </location>
</feature>
<dbReference type="InterPro" id="IPR011009">
    <property type="entry name" value="Kinase-like_dom_sf"/>
</dbReference>
<proteinExistence type="predicted"/>
<reference evidence="2 3" key="1">
    <citation type="submission" date="2014-02" db="EMBL/GenBank/DDBJ databases">
        <title>Transposable element dynamics among asymbiotic and ectomycorrhizal Amanita fungi.</title>
        <authorList>
            <consortium name="DOE Joint Genome Institute"/>
            <person name="Hess J."/>
            <person name="Skrede I."/>
            <person name="Wolfe B."/>
            <person name="LaButti K."/>
            <person name="Ohm R.A."/>
            <person name="Grigoriev I.V."/>
            <person name="Pringle A."/>
        </authorList>
    </citation>
    <scope>NUCLEOTIDE SEQUENCE [LARGE SCALE GENOMIC DNA]</scope>
    <source>
        <strain evidence="2 3">SKay4041</strain>
    </source>
</reference>
<protein>
    <recommendedName>
        <fullName evidence="1">Fungal-type protein kinase domain-containing protein</fullName>
    </recommendedName>
</protein>
<dbReference type="Proteomes" id="UP000242287">
    <property type="component" value="Unassembled WGS sequence"/>
</dbReference>
<evidence type="ECO:0000259" key="1">
    <source>
        <dbReference type="Pfam" id="PF17667"/>
    </source>
</evidence>
<evidence type="ECO:0000313" key="2">
    <source>
        <dbReference type="EMBL" id="PFH48032.1"/>
    </source>
</evidence>
<dbReference type="AlphaFoldDB" id="A0A2A9NJZ5"/>
<accession>A0A2A9NJZ5</accession>
<dbReference type="EMBL" id="KZ302080">
    <property type="protein sequence ID" value="PFH48032.1"/>
    <property type="molecule type" value="Genomic_DNA"/>
</dbReference>
<dbReference type="STRING" id="703135.A0A2A9NJZ5"/>
<dbReference type="PANTHER" id="PTHR38248:SF2">
    <property type="entry name" value="FUNK1 11"/>
    <property type="match status" value="1"/>
</dbReference>
<dbReference type="Pfam" id="PF17667">
    <property type="entry name" value="Pkinase_fungal"/>
    <property type="match status" value="1"/>
</dbReference>
<sequence length="423" mass="49013">MADTGLVITRHIQPHKLKYTPPGQYSAASSFHHYEAIIIKDSMQELIRKGRETEMLSKVKGKLGVMNLLAYWEPLKSNGEAWSTEIYLPNNNDRNSFWWKLFDTEMESEVPECEIRHRIIQVLGSEGFSLTIVNSTWKLFESITHAMLGWLTMYQEGYLHRDVSIGNILRLKKPEHRERFHILPKFKQGASDGTRDQLVRNVQIEVKKQAEQLEILIEELGITNECVAVIADGGMCIEVEECFKERGLHVRSGTQEFMSNALLKLQRATEQHDQSPVDDLESFFWVTLWTLMNHTKFAGLRTKEEEEWGTSLCHGIDRRTFVAVEVNDLSDVRAVDHCQIIRDSCKFMQDFYRLIASIRDLPLLVKQEGRNDPSEEFVMWKWHSWAFEGVRRFLELIKKHKDQLISCPPYQALALRGAGQSSS</sequence>
<name>A0A2A9NJZ5_9AGAR</name>
<evidence type="ECO:0000313" key="3">
    <source>
        <dbReference type="Proteomes" id="UP000242287"/>
    </source>
</evidence>
<keyword evidence="3" id="KW-1185">Reference proteome</keyword>
<organism evidence="2 3">
    <name type="scientific">Amanita thiersii Skay4041</name>
    <dbReference type="NCBI Taxonomy" id="703135"/>
    <lineage>
        <taxon>Eukaryota</taxon>
        <taxon>Fungi</taxon>
        <taxon>Dikarya</taxon>
        <taxon>Basidiomycota</taxon>
        <taxon>Agaricomycotina</taxon>
        <taxon>Agaricomycetes</taxon>
        <taxon>Agaricomycetidae</taxon>
        <taxon>Agaricales</taxon>
        <taxon>Pluteineae</taxon>
        <taxon>Amanitaceae</taxon>
        <taxon>Amanita</taxon>
    </lineage>
</organism>
<gene>
    <name evidence="2" type="ORF">AMATHDRAFT_49857</name>
</gene>
<dbReference type="Gene3D" id="1.10.510.10">
    <property type="entry name" value="Transferase(Phosphotransferase) domain 1"/>
    <property type="match status" value="1"/>
</dbReference>
<dbReference type="PANTHER" id="PTHR38248">
    <property type="entry name" value="FUNK1 6"/>
    <property type="match status" value="1"/>
</dbReference>
<dbReference type="InterPro" id="IPR040976">
    <property type="entry name" value="Pkinase_fungal"/>
</dbReference>
<dbReference type="OrthoDB" id="5584477at2759"/>
<dbReference type="SUPFAM" id="SSF56112">
    <property type="entry name" value="Protein kinase-like (PK-like)"/>
    <property type="match status" value="1"/>
</dbReference>